<dbReference type="PANTHER" id="PTHR11070">
    <property type="entry name" value="UVRD / RECB / PCRA DNA HELICASE FAMILY MEMBER"/>
    <property type="match status" value="1"/>
</dbReference>
<dbReference type="Pfam" id="PF13361">
    <property type="entry name" value="UvrD_C"/>
    <property type="match status" value="2"/>
</dbReference>
<evidence type="ECO:0000259" key="12">
    <source>
        <dbReference type="PROSITE" id="PS51198"/>
    </source>
</evidence>
<dbReference type="GO" id="GO:0000725">
    <property type="term" value="P:recombinational repair"/>
    <property type="evidence" value="ECO:0007669"/>
    <property type="project" value="TreeGrafter"/>
</dbReference>
<keyword evidence="15" id="KW-1185">Reference proteome</keyword>
<dbReference type="GO" id="GO:0016887">
    <property type="term" value="F:ATP hydrolysis activity"/>
    <property type="evidence" value="ECO:0007669"/>
    <property type="project" value="RHEA"/>
</dbReference>
<reference evidence="14 15" key="1">
    <citation type="submission" date="2018-08" db="EMBL/GenBank/DDBJ databases">
        <title>Isolation, diversity and antifungal activity of Actinobacteria from cow dung.</title>
        <authorList>
            <person name="Ling L."/>
        </authorList>
    </citation>
    <scope>NUCLEOTIDE SEQUENCE [LARGE SCALE GENOMIC DNA]</scope>
    <source>
        <strain evidence="14 15">NEAU-LLE</strain>
    </source>
</reference>
<evidence type="ECO:0000256" key="7">
    <source>
        <dbReference type="ARBA" id="ARBA00034617"/>
    </source>
</evidence>
<dbReference type="GO" id="GO:0005829">
    <property type="term" value="C:cytosol"/>
    <property type="evidence" value="ECO:0007669"/>
    <property type="project" value="TreeGrafter"/>
</dbReference>
<evidence type="ECO:0000256" key="9">
    <source>
        <dbReference type="ARBA" id="ARBA00048988"/>
    </source>
</evidence>
<dbReference type="AlphaFoldDB" id="A0A371NUT2"/>
<comment type="catalytic activity">
    <reaction evidence="9">
        <text>ATP + H2O = ADP + phosphate + H(+)</text>
        <dbReference type="Rhea" id="RHEA:13065"/>
        <dbReference type="ChEBI" id="CHEBI:15377"/>
        <dbReference type="ChEBI" id="CHEBI:15378"/>
        <dbReference type="ChEBI" id="CHEBI:30616"/>
        <dbReference type="ChEBI" id="CHEBI:43474"/>
        <dbReference type="ChEBI" id="CHEBI:456216"/>
        <dbReference type="EC" id="5.6.2.4"/>
    </reaction>
</comment>
<evidence type="ECO:0000256" key="10">
    <source>
        <dbReference type="PROSITE-ProRule" id="PRU00560"/>
    </source>
</evidence>
<dbReference type="PANTHER" id="PTHR11070:SF3">
    <property type="entry name" value="DNA 3'-5' HELICASE"/>
    <property type="match status" value="1"/>
</dbReference>
<dbReference type="CDD" id="cd17932">
    <property type="entry name" value="DEXQc_UvrD"/>
    <property type="match status" value="1"/>
</dbReference>
<evidence type="ECO:0000313" key="14">
    <source>
        <dbReference type="EMBL" id="REJ06211.1"/>
    </source>
</evidence>
<protein>
    <recommendedName>
        <fullName evidence="8">DNA 3'-5' helicase</fullName>
        <ecNumber evidence="8">5.6.2.4</ecNumber>
    </recommendedName>
</protein>
<dbReference type="InterPro" id="IPR000212">
    <property type="entry name" value="DNA_helicase_UvrD/REP"/>
</dbReference>
<dbReference type="EMBL" id="QUAB01000037">
    <property type="protein sequence ID" value="REJ06211.1"/>
    <property type="molecule type" value="Genomic_DNA"/>
</dbReference>
<evidence type="ECO:0000256" key="5">
    <source>
        <dbReference type="ARBA" id="ARBA00022840"/>
    </source>
</evidence>
<dbReference type="InterPro" id="IPR014016">
    <property type="entry name" value="UvrD-like_ATP-bd"/>
</dbReference>
<dbReference type="Gene3D" id="1.10.10.160">
    <property type="match status" value="1"/>
</dbReference>
<keyword evidence="5 10" id="KW-0067">ATP-binding</keyword>
<dbReference type="OrthoDB" id="5905204at2"/>
<accession>A0A371NUT2</accession>
<keyword evidence="3 10" id="KW-0378">Hydrolase</keyword>
<feature type="binding site" evidence="10">
    <location>
        <begin position="58"/>
        <end position="65"/>
    </location>
    <ligand>
        <name>ATP</name>
        <dbReference type="ChEBI" id="CHEBI:30616"/>
    </ligand>
</feature>
<dbReference type="Pfam" id="PF00580">
    <property type="entry name" value="UvrD-helicase"/>
    <property type="match status" value="1"/>
</dbReference>
<dbReference type="InterPro" id="IPR013986">
    <property type="entry name" value="DExx_box_DNA_helicase_dom_sf"/>
</dbReference>
<keyword evidence="2 10" id="KW-0547">Nucleotide-binding</keyword>
<sequence>MWGSRPDAGGAARMSEPTRTVASVTDTTLTNDSDALAGLDAAQLQAVEHGDGPLVIAAGAGTGKTRVLTSRVARLLQAGVAPERILLLTFTRRAAASMISRAAALCDDPQAAQRIAGGTFHAVAHRIIAEHAQHLGLADVTVLDPDDVIDLLDLLRSEFQLDGTDKRLPTTRTIADIGSRAINTGIPARKVIDEQFPWALEHADDILALLRHYSTRKRERGLLDLDDLLIAWRALVRDPDVGARLRARWDWVLVDEYQDVNSLQVDIVRGLAPDGRGLTVVGDDAQAIYGFRGASAGHLLDLASAFPDTTLVRLERNFRSTQPILDLANEVRPGELGLRLRADRPDAGIRPSLVVCRNADDEARTVADRILEAHVDGLPLREQAVLMRTGSHSAQLEVELKVRNIPFHKFGGIGYLETAHVRDLLAGFRVVLNPSDEVSWYRLLTRHRAIGKASARGLAAILADGGIERASDAVAAAPAKARTGLASTLSQLGAVDATTTVPELVETCRAAIEPLLRAHYPDWQRRVTDVDGIAEAAARQSDLRTFVSEQAIDPVDVSGDWAKKPHLDEDWVTLSTIHSAKGLEFSAVHVIRATDGAMPSDMALSSPAGLIEEQRLFYVGLTRARDTLDVYAPARLPTHPTSFLAKHVIAKPSRFLTAEARALMDAVDTATGEVRDGEPVAVPVPAAARVRMDEFDDLFA</sequence>
<keyword evidence="4 10" id="KW-0347">Helicase</keyword>
<feature type="domain" description="UvrD-like helicase ATP-binding" evidence="12">
    <location>
        <begin position="37"/>
        <end position="321"/>
    </location>
</feature>
<dbReference type="PROSITE" id="PS51217">
    <property type="entry name" value="UVRD_HELICASE_CTER"/>
    <property type="match status" value="1"/>
</dbReference>
<comment type="similarity">
    <text evidence="1">Belongs to the helicase family. UvrD subfamily.</text>
</comment>
<organism evidence="14 15">
    <name type="scientific">Microbacterium bovistercoris</name>
    <dbReference type="NCBI Taxonomy" id="2293570"/>
    <lineage>
        <taxon>Bacteria</taxon>
        <taxon>Bacillati</taxon>
        <taxon>Actinomycetota</taxon>
        <taxon>Actinomycetes</taxon>
        <taxon>Micrococcales</taxon>
        <taxon>Microbacteriaceae</taxon>
        <taxon>Microbacterium</taxon>
    </lineage>
</organism>
<dbReference type="Gene3D" id="1.10.486.10">
    <property type="entry name" value="PCRA, domain 4"/>
    <property type="match status" value="1"/>
</dbReference>
<comment type="caution">
    <text evidence="14">The sequence shown here is derived from an EMBL/GenBank/DDBJ whole genome shotgun (WGS) entry which is preliminary data.</text>
</comment>
<dbReference type="InterPro" id="IPR014017">
    <property type="entry name" value="DNA_helicase_UvrD-like_C"/>
</dbReference>
<evidence type="ECO:0000313" key="15">
    <source>
        <dbReference type="Proteomes" id="UP000262172"/>
    </source>
</evidence>
<dbReference type="Gene3D" id="3.40.50.300">
    <property type="entry name" value="P-loop containing nucleotide triphosphate hydrolases"/>
    <property type="match status" value="2"/>
</dbReference>
<feature type="region of interest" description="Disordered" evidence="11">
    <location>
        <begin position="1"/>
        <end position="21"/>
    </location>
</feature>
<dbReference type="GO" id="GO:0003677">
    <property type="term" value="F:DNA binding"/>
    <property type="evidence" value="ECO:0007669"/>
    <property type="project" value="InterPro"/>
</dbReference>
<proteinExistence type="inferred from homology"/>
<evidence type="ECO:0000256" key="4">
    <source>
        <dbReference type="ARBA" id="ARBA00022806"/>
    </source>
</evidence>
<comment type="catalytic activity">
    <reaction evidence="7">
        <text>Couples ATP hydrolysis with the unwinding of duplex DNA by translocating in the 3'-5' direction.</text>
        <dbReference type="EC" id="5.6.2.4"/>
    </reaction>
</comment>
<keyword evidence="6" id="KW-0413">Isomerase</keyword>
<dbReference type="SUPFAM" id="SSF52540">
    <property type="entry name" value="P-loop containing nucleoside triphosphate hydrolases"/>
    <property type="match status" value="1"/>
</dbReference>
<dbReference type="GO" id="GO:0005524">
    <property type="term" value="F:ATP binding"/>
    <property type="evidence" value="ECO:0007669"/>
    <property type="project" value="UniProtKB-UniRule"/>
</dbReference>
<dbReference type="Proteomes" id="UP000262172">
    <property type="component" value="Unassembled WGS sequence"/>
</dbReference>
<evidence type="ECO:0000256" key="11">
    <source>
        <dbReference type="SAM" id="MobiDB-lite"/>
    </source>
</evidence>
<evidence type="ECO:0000256" key="3">
    <source>
        <dbReference type="ARBA" id="ARBA00022801"/>
    </source>
</evidence>
<evidence type="ECO:0000256" key="6">
    <source>
        <dbReference type="ARBA" id="ARBA00023235"/>
    </source>
</evidence>
<name>A0A371NUT2_9MICO</name>
<dbReference type="PROSITE" id="PS51198">
    <property type="entry name" value="UVRD_HELICASE_ATP_BIND"/>
    <property type="match status" value="1"/>
</dbReference>
<dbReference type="GO" id="GO:0043138">
    <property type="term" value="F:3'-5' DNA helicase activity"/>
    <property type="evidence" value="ECO:0007669"/>
    <property type="project" value="UniProtKB-EC"/>
</dbReference>
<dbReference type="InterPro" id="IPR027417">
    <property type="entry name" value="P-loop_NTPase"/>
</dbReference>
<feature type="domain" description="UvrD-like helicase C-terminal" evidence="13">
    <location>
        <begin position="322"/>
        <end position="582"/>
    </location>
</feature>
<evidence type="ECO:0000256" key="1">
    <source>
        <dbReference type="ARBA" id="ARBA00009922"/>
    </source>
</evidence>
<gene>
    <name evidence="14" type="ORF">DY023_06985</name>
</gene>
<evidence type="ECO:0000256" key="8">
    <source>
        <dbReference type="ARBA" id="ARBA00034808"/>
    </source>
</evidence>
<evidence type="ECO:0000256" key="2">
    <source>
        <dbReference type="ARBA" id="ARBA00022741"/>
    </source>
</evidence>
<evidence type="ECO:0000259" key="13">
    <source>
        <dbReference type="PROSITE" id="PS51217"/>
    </source>
</evidence>
<dbReference type="EC" id="5.6.2.4" evidence="8"/>